<dbReference type="PANTHER" id="PTHR12149:SF8">
    <property type="entry name" value="PROTEIN-RIBULOSAMINE 3-KINASE"/>
    <property type="match status" value="1"/>
</dbReference>
<proteinExistence type="inferred from homology"/>
<dbReference type="RefSeq" id="WP_048938970.1">
    <property type="nucleotide sequence ID" value="NZ_CP020925.1"/>
</dbReference>
<keyword evidence="2" id="KW-0418">Kinase</keyword>
<dbReference type="Gene3D" id="3.30.200.20">
    <property type="entry name" value="Phosphorylase Kinase, domain 1"/>
    <property type="match status" value="1"/>
</dbReference>
<dbReference type="PANTHER" id="PTHR12149">
    <property type="entry name" value="FRUCTOSAMINE 3 KINASE-RELATED PROTEIN"/>
    <property type="match status" value="1"/>
</dbReference>
<protein>
    <submittedName>
        <fullName evidence="3">Aminoglycoside phosphotransferase</fullName>
    </submittedName>
</protein>
<sequence length="267" mass="29432">MRAIFTEAASLLGRHVESVTRVAGGDLSFVARLSLSGGDNVIAKRSDRVVEEARMLAAIAATGTAVPQILAVQDDLLLLEDLPSSGRLARNWAHLAELLDHLHAPSQAAYGWDRDYGFGDVPILNGRSDNWVTFWAEKRLRCHVPHLSAQLAHRVERLADRLGEHIPNRPPSALLHGDLWGGNILVGHDQISGLIDPACYHGDREVDLAMLGLFDQPPQIFYDACGLAQGWEERQPVYRLWPLLVHVRLFGGTYHQQAGACLEQLGL</sequence>
<evidence type="ECO:0000256" key="1">
    <source>
        <dbReference type="ARBA" id="ARBA00009460"/>
    </source>
</evidence>
<dbReference type="SUPFAM" id="SSF56112">
    <property type="entry name" value="Protein kinase-like (PK-like)"/>
    <property type="match status" value="1"/>
</dbReference>
<dbReference type="Pfam" id="PF03881">
    <property type="entry name" value="Fructosamin_kin"/>
    <property type="match status" value="1"/>
</dbReference>
<dbReference type="InterPro" id="IPR016477">
    <property type="entry name" value="Fructo-/Ketosamine-3-kinase"/>
</dbReference>
<dbReference type="Proteomes" id="UP000037029">
    <property type="component" value="Chromosome"/>
</dbReference>
<name>A0A0J9CVY5_SPHYA</name>
<comment type="similarity">
    <text evidence="1 2">Belongs to the fructosamine kinase family.</text>
</comment>
<reference evidence="3 4" key="1">
    <citation type="submission" date="2017-04" db="EMBL/GenBank/DDBJ databases">
        <title>Characterization, genome and methylation analysis of a phthalic acid esters degrading strain Sphingobium yanoikuyae SHJ.</title>
        <authorList>
            <person name="Feng L."/>
        </authorList>
    </citation>
    <scope>NUCLEOTIDE SEQUENCE [LARGE SCALE GENOMIC DNA]</scope>
    <source>
        <strain evidence="3 4">SHJ</strain>
    </source>
</reference>
<dbReference type="GO" id="GO:0016301">
    <property type="term" value="F:kinase activity"/>
    <property type="evidence" value="ECO:0007669"/>
    <property type="project" value="UniProtKB-UniRule"/>
</dbReference>
<dbReference type="EMBL" id="CP020925">
    <property type="protein sequence ID" value="ATP21415.1"/>
    <property type="molecule type" value="Genomic_DNA"/>
</dbReference>
<organism evidence="3 4">
    <name type="scientific">Sphingobium yanoikuyae</name>
    <name type="common">Sphingomonas yanoikuyae</name>
    <dbReference type="NCBI Taxonomy" id="13690"/>
    <lineage>
        <taxon>Bacteria</taxon>
        <taxon>Pseudomonadati</taxon>
        <taxon>Pseudomonadota</taxon>
        <taxon>Alphaproteobacteria</taxon>
        <taxon>Sphingomonadales</taxon>
        <taxon>Sphingomonadaceae</taxon>
        <taxon>Sphingobium</taxon>
    </lineage>
</organism>
<dbReference type="Gene3D" id="3.90.1200.10">
    <property type="match status" value="1"/>
</dbReference>
<dbReference type="InterPro" id="IPR011009">
    <property type="entry name" value="Kinase-like_dom_sf"/>
</dbReference>
<dbReference type="AlphaFoldDB" id="A0A0J9CVY5"/>
<evidence type="ECO:0000313" key="3">
    <source>
        <dbReference type="EMBL" id="ATP21415.1"/>
    </source>
</evidence>
<keyword evidence="2 3" id="KW-0808">Transferase</keyword>
<accession>A0A0J9CVY5</accession>
<evidence type="ECO:0000256" key="2">
    <source>
        <dbReference type="PIRNR" id="PIRNR006221"/>
    </source>
</evidence>
<evidence type="ECO:0000313" key="4">
    <source>
        <dbReference type="Proteomes" id="UP000037029"/>
    </source>
</evidence>
<gene>
    <name evidence="3" type="ORF">BV87_05965</name>
</gene>
<dbReference type="PIRSF" id="PIRSF006221">
    <property type="entry name" value="Ketosamine-3-kinase"/>
    <property type="match status" value="1"/>
</dbReference>